<reference evidence="2 3" key="1">
    <citation type="journal article" date="2013" name="PLoS ONE">
        <title>Assembly-driven community genomics of a hypersaline microbial ecosystem.</title>
        <authorList>
            <person name="Podell S."/>
            <person name="Ugalde J.A."/>
            <person name="Narasingarao P."/>
            <person name="Banfield J.F."/>
            <person name="Heidelberg K.B."/>
            <person name="Allen E.E."/>
        </authorList>
    </citation>
    <scope>NUCLEOTIDE SEQUENCE [LARGE SCALE GENOMIC DNA]</scope>
    <source>
        <strain evidence="3">J07HQW1</strain>
    </source>
</reference>
<keyword evidence="1" id="KW-1133">Transmembrane helix</keyword>
<dbReference type="Proteomes" id="UP000030649">
    <property type="component" value="Unassembled WGS sequence"/>
</dbReference>
<dbReference type="EMBL" id="KE356560">
    <property type="protein sequence ID" value="ERG93365.1"/>
    <property type="molecule type" value="Genomic_DNA"/>
</dbReference>
<accession>U1N9E5</accession>
<evidence type="ECO:0000313" key="3">
    <source>
        <dbReference type="Proteomes" id="UP000030649"/>
    </source>
</evidence>
<feature type="transmembrane region" description="Helical" evidence="1">
    <location>
        <begin position="46"/>
        <end position="65"/>
    </location>
</feature>
<sequence>MPSEYAPTAVWVVIFILGVATFTIRVSFISLFGVVENIPDRVTHALQFVPPAVFAALAVPAFIAPSGSIEFIGNERLIAGVIATAIAWYIDDVFITIIAGMLTLWILRFGI</sequence>
<keyword evidence="1" id="KW-0472">Membrane</keyword>
<evidence type="ECO:0000313" key="2">
    <source>
        <dbReference type="EMBL" id="ERG93365.1"/>
    </source>
</evidence>
<proteinExistence type="predicted"/>
<dbReference type="Pfam" id="PF05437">
    <property type="entry name" value="AzlD"/>
    <property type="match status" value="1"/>
</dbReference>
<feature type="transmembrane region" description="Helical" evidence="1">
    <location>
        <begin position="12"/>
        <end position="34"/>
    </location>
</feature>
<protein>
    <submittedName>
        <fullName evidence="2">Putative membrane protein</fullName>
    </submittedName>
</protein>
<organism evidence="2 3">
    <name type="scientific">Haloquadratum walsbyi J07HQW1</name>
    <dbReference type="NCBI Taxonomy" id="1238424"/>
    <lineage>
        <taxon>Archaea</taxon>
        <taxon>Methanobacteriati</taxon>
        <taxon>Methanobacteriota</taxon>
        <taxon>Stenosarchaea group</taxon>
        <taxon>Halobacteria</taxon>
        <taxon>Halobacteriales</taxon>
        <taxon>Haloferacaceae</taxon>
        <taxon>Haloquadratum</taxon>
    </lineage>
</organism>
<dbReference type="InterPro" id="IPR008407">
    <property type="entry name" value="Brnchd-chn_aa_trnsp_AzlD"/>
</dbReference>
<dbReference type="HOGENOM" id="CLU_157896_1_0_2"/>
<name>U1N9E5_9EURY</name>
<dbReference type="STRING" id="1238424.J07HQW1_03426"/>
<evidence type="ECO:0000256" key="1">
    <source>
        <dbReference type="SAM" id="Phobius"/>
    </source>
</evidence>
<dbReference type="AlphaFoldDB" id="U1N9E5"/>
<feature type="transmembrane region" description="Helical" evidence="1">
    <location>
        <begin position="77"/>
        <end position="107"/>
    </location>
</feature>
<gene>
    <name evidence="2" type="ORF">J07HQW1_03426</name>
</gene>
<keyword evidence="1" id="KW-0812">Transmembrane</keyword>